<dbReference type="Proteomes" id="UP000252419">
    <property type="component" value="Unassembled WGS sequence"/>
</dbReference>
<keyword evidence="3" id="KW-1185">Reference proteome</keyword>
<feature type="signal peptide" evidence="1">
    <location>
        <begin position="1"/>
        <end position="27"/>
    </location>
</feature>
<evidence type="ECO:0000256" key="1">
    <source>
        <dbReference type="SAM" id="SignalP"/>
    </source>
</evidence>
<name>A0A367U6Y8_9PROT</name>
<evidence type="ECO:0000313" key="2">
    <source>
        <dbReference type="EMBL" id="RCK04055.1"/>
    </source>
</evidence>
<protein>
    <submittedName>
        <fullName evidence="2">Uncharacterized protein</fullName>
    </submittedName>
</protein>
<dbReference type="AlphaFoldDB" id="A0A367U6Y8"/>
<feature type="chain" id="PRO_5016850694" evidence="1">
    <location>
        <begin position="28"/>
        <end position="115"/>
    </location>
</feature>
<keyword evidence="1" id="KW-0732">Signal</keyword>
<organism evidence="2 3">
    <name type="scientific">Thalassospira xianhensis MCCC 1A02616</name>
    <dbReference type="NCBI Taxonomy" id="1177929"/>
    <lineage>
        <taxon>Bacteria</taxon>
        <taxon>Pseudomonadati</taxon>
        <taxon>Pseudomonadota</taxon>
        <taxon>Alphaproteobacteria</taxon>
        <taxon>Rhodospirillales</taxon>
        <taxon>Thalassospiraceae</taxon>
        <taxon>Thalassospira</taxon>
    </lineage>
</organism>
<dbReference type="RefSeq" id="WP_114123590.1">
    <property type="nucleotide sequence ID" value="NZ_JPWA01000038.1"/>
</dbReference>
<gene>
    <name evidence="2" type="ORF">TH5_21915</name>
</gene>
<proteinExistence type="predicted"/>
<reference evidence="2 3" key="1">
    <citation type="submission" date="2014-07" db="EMBL/GenBank/DDBJ databases">
        <title>Draft genome sequence of Thalassospira xianhensis P-4 (MCCC 1A02616).</title>
        <authorList>
            <person name="Lai Q."/>
            <person name="Shao Z."/>
        </authorList>
    </citation>
    <scope>NUCLEOTIDE SEQUENCE [LARGE SCALE GENOMIC DNA]</scope>
    <source>
        <strain evidence="2 3">MCCC 1A02616</strain>
    </source>
</reference>
<sequence>MNMIGRIAMAVFALGAFAVLSPAPAYAACSDADLCTEQECTNRQAQVHPTCDQPRSCAANNLSQDALRARLAINQACLAARQNVQACFSSSDTGHDEAITGVQNAIATCQSKITS</sequence>
<accession>A0A367U6Y8</accession>
<evidence type="ECO:0000313" key="3">
    <source>
        <dbReference type="Proteomes" id="UP000252419"/>
    </source>
</evidence>
<dbReference type="EMBL" id="JPWA01000038">
    <property type="protein sequence ID" value="RCK04055.1"/>
    <property type="molecule type" value="Genomic_DNA"/>
</dbReference>
<comment type="caution">
    <text evidence="2">The sequence shown here is derived from an EMBL/GenBank/DDBJ whole genome shotgun (WGS) entry which is preliminary data.</text>
</comment>